<reference evidence="6" key="2">
    <citation type="submission" date="2020-09" db="EMBL/GenBank/DDBJ databases">
        <authorList>
            <person name="Sun Q."/>
            <person name="Zhou Y."/>
        </authorList>
    </citation>
    <scope>NUCLEOTIDE SEQUENCE</scope>
    <source>
        <strain evidence="6">CGMCC 1.12777</strain>
    </source>
</reference>
<keyword evidence="7" id="KW-1185">Reference proteome</keyword>
<evidence type="ECO:0000256" key="2">
    <source>
        <dbReference type="ARBA" id="ARBA00022692"/>
    </source>
</evidence>
<sequence length="295" mass="34062">MKRGFSSFHPLTCFLYYVGALVIVMLGQHPAFLLSTVLVLIVFNIIQEKGGGLIRWWGAYATLIIFFLVLTPLINHRGTHLLFYFRDNPVMLEAVIQGMITGLSLLCLLLVFLSYNQIITADKFLFLFARVLPQWALLTMLAMRFVPLFRRRLVEIDRVQQSKGVSVKTGSLKQRIKNGLLFVQILLTWSLEEGIQTADSMKARGYGLKKRSRYTPYHFQLKDGLLLVIIILFFSLSVAGWALGDLVLEIQPMLESPLLSGREWFFYVVGLLYMGIPLCIEGREWVLWRFWRYKI</sequence>
<dbReference type="CDD" id="cd16914">
    <property type="entry name" value="EcfT"/>
    <property type="match status" value="1"/>
</dbReference>
<organism evidence="6 7">
    <name type="scientific">Pullulanibacillus pueri</name>
    <dbReference type="NCBI Taxonomy" id="1437324"/>
    <lineage>
        <taxon>Bacteria</taxon>
        <taxon>Bacillati</taxon>
        <taxon>Bacillota</taxon>
        <taxon>Bacilli</taxon>
        <taxon>Bacillales</taxon>
        <taxon>Sporolactobacillaceae</taxon>
        <taxon>Pullulanibacillus</taxon>
    </lineage>
</organism>
<evidence type="ECO:0000256" key="1">
    <source>
        <dbReference type="ARBA" id="ARBA00004141"/>
    </source>
</evidence>
<evidence type="ECO:0000256" key="5">
    <source>
        <dbReference type="SAM" id="Phobius"/>
    </source>
</evidence>
<dbReference type="GO" id="GO:0005886">
    <property type="term" value="C:plasma membrane"/>
    <property type="evidence" value="ECO:0007669"/>
    <property type="project" value="UniProtKB-ARBA"/>
</dbReference>
<feature type="transmembrane region" description="Helical" evidence="5">
    <location>
        <begin position="53"/>
        <end position="74"/>
    </location>
</feature>
<dbReference type="Proteomes" id="UP000656813">
    <property type="component" value="Unassembled WGS sequence"/>
</dbReference>
<dbReference type="Pfam" id="PF02361">
    <property type="entry name" value="CbiQ"/>
    <property type="match status" value="1"/>
</dbReference>
<evidence type="ECO:0000313" key="6">
    <source>
        <dbReference type="EMBL" id="GGH74180.1"/>
    </source>
</evidence>
<feature type="transmembrane region" description="Helical" evidence="5">
    <location>
        <begin position="31"/>
        <end position="47"/>
    </location>
</feature>
<feature type="transmembrane region" description="Helical" evidence="5">
    <location>
        <begin position="95"/>
        <end position="118"/>
    </location>
</feature>
<evidence type="ECO:0000256" key="3">
    <source>
        <dbReference type="ARBA" id="ARBA00022989"/>
    </source>
</evidence>
<feature type="transmembrane region" description="Helical" evidence="5">
    <location>
        <begin position="264"/>
        <end position="280"/>
    </location>
</feature>
<dbReference type="InterPro" id="IPR003339">
    <property type="entry name" value="ABC/ECF_trnsptr_transmembrane"/>
</dbReference>
<accession>A0A8J2ZSP6</accession>
<gene>
    <name evidence="6" type="ORF">GCM10007096_02150</name>
</gene>
<comment type="caution">
    <text evidence="6">The sequence shown here is derived from an EMBL/GenBank/DDBJ whole genome shotgun (WGS) entry which is preliminary data.</text>
</comment>
<dbReference type="EMBL" id="BMFV01000001">
    <property type="protein sequence ID" value="GGH74180.1"/>
    <property type="molecule type" value="Genomic_DNA"/>
</dbReference>
<dbReference type="RefSeq" id="WP_188495180.1">
    <property type="nucleotide sequence ID" value="NZ_BMFV01000001.1"/>
</dbReference>
<comment type="subcellular location">
    <subcellularLocation>
        <location evidence="1">Membrane</location>
        <topology evidence="1">Multi-pass membrane protein</topology>
    </subcellularLocation>
</comment>
<evidence type="ECO:0000313" key="7">
    <source>
        <dbReference type="Proteomes" id="UP000656813"/>
    </source>
</evidence>
<reference evidence="6" key="1">
    <citation type="journal article" date="2014" name="Int. J. Syst. Evol. Microbiol.">
        <title>Complete genome sequence of Corynebacterium casei LMG S-19264T (=DSM 44701T), isolated from a smear-ripened cheese.</title>
        <authorList>
            <consortium name="US DOE Joint Genome Institute (JGI-PGF)"/>
            <person name="Walter F."/>
            <person name="Albersmeier A."/>
            <person name="Kalinowski J."/>
            <person name="Ruckert C."/>
        </authorList>
    </citation>
    <scope>NUCLEOTIDE SEQUENCE</scope>
    <source>
        <strain evidence="6">CGMCC 1.12777</strain>
    </source>
</reference>
<keyword evidence="4 5" id="KW-0472">Membrane</keyword>
<keyword evidence="2 5" id="KW-0812">Transmembrane</keyword>
<keyword evidence="3 5" id="KW-1133">Transmembrane helix</keyword>
<dbReference type="AlphaFoldDB" id="A0A8J2ZSP6"/>
<name>A0A8J2ZSP6_9BACL</name>
<proteinExistence type="predicted"/>
<protein>
    <submittedName>
        <fullName evidence="6">ABC transporter permease</fullName>
    </submittedName>
</protein>
<feature type="transmembrane region" description="Helical" evidence="5">
    <location>
        <begin position="224"/>
        <end position="244"/>
    </location>
</feature>
<evidence type="ECO:0000256" key="4">
    <source>
        <dbReference type="ARBA" id="ARBA00023136"/>
    </source>
</evidence>
<feature type="transmembrane region" description="Helical" evidence="5">
    <location>
        <begin position="6"/>
        <end position="24"/>
    </location>
</feature>